<evidence type="ECO:0000256" key="2">
    <source>
        <dbReference type="ARBA" id="ARBA00005165"/>
    </source>
</evidence>
<sequence>MNNPTENPMNDTQNPTSDSAAAAPAPFDGARNRERIRRAMTAYFVLGPQDVEPLGRTVLDAVKQALAGGITFLQLRAKPGDAGDILELARQISAILPQGEPGIDRPYFVIDDRVDVAWAARQEGLKVDGVHVGQTDLPVRHVRALLGDDAVIGLSTGSVAEAQAAAPLADIIDYVGIGPYHDTISKADAPDGLGAERFAAVSRAARPLPNCAIGGVTPEDAPQIAANGGDGLCVISFICRAPSIEHAAYELRSAWENAR</sequence>
<feature type="binding site" evidence="10">
    <location>
        <position position="136"/>
    </location>
    <ligand>
        <name>Mg(2+)</name>
        <dbReference type="ChEBI" id="CHEBI:18420"/>
    </ligand>
</feature>
<proteinExistence type="inferred from homology"/>
<reference evidence="15 16" key="1">
    <citation type="journal article" date="2017" name="BMC Genomics">
        <title>Comparative genomic and phylogenomic analyses of the Bifidobacteriaceae family.</title>
        <authorList>
            <person name="Lugli G.A."/>
            <person name="Milani C."/>
            <person name="Turroni F."/>
            <person name="Duranti S."/>
            <person name="Mancabelli L."/>
            <person name="Mangifesta M."/>
            <person name="Ferrario C."/>
            <person name="Modesto M."/>
            <person name="Mattarelli P."/>
            <person name="Jiri K."/>
            <person name="van Sinderen D."/>
            <person name="Ventura M."/>
        </authorList>
    </citation>
    <scope>NUCLEOTIDE SEQUENCE [LARGE SCALE GENOMIC DNA]</scope>
    <source>
        <strain evidence="15 16">DSM 24744</strain>
    </source>
</reference>
<accession>A0A261EX44</accession>
<name>A0A261EX44_9BIFI</name>
<dbReference type="Gene3D" id="3.20.20.70">
    <property type="entry name" value="Aldolase class I"/>
    <property type="match status" value="1"/>
</dbReference>
<dbReference type="UniPathway" id="UPA00060">
    <property type="reaction ID" value="UER00141"/>
</dbReference>
<evidence type="ECO:0000256" key="11">
    <source>
        <dbReference type="RuleBase" id="RU003826"/>
    </source>
</evidence>
<dbReference type="GO" id="GO:0009229">
    <property type="term" value="P:thiamine diphosphate biosynthetic process"/>
    <property type="evidence" value="ECO:0007669"/>
    <property type="project" value="UniProtKB-UniRule"/>
</dbReference>
<feature type="region of interest" description="Disordered" evidence="13">
    <location>
        <begin position="1"/>
        <end position="31"/>
    </location>
</feature>
<dbReference type="InterPro" id="IPR034291">
    <property type="entry name" value="TMP_synthase"/>
</dbReference>
<comment type="function">
    <text evidence="1 10">Condenses 4-methyl-5-(beta-hydroxyethyl)thiazole monophosphate (THZ-P) and 2-methyl-4-amino-5-hydroxymethyl pyrimidine pyrophosphate (HMP-PP) to form thiamine monophosphate (TMP).</text>
</comment>
<gene>
    <name evidence="10" type="primary">thiE</name>
    <name evidence="15" type="ORF">PSSU_1047</name>
</gene>
<evidence type="ECO:0000256" key="8">
    <source>
        <dbReference type="ARBA" id="ARBA00047851"/>
    </source>
</evidence>
<evidence type="ECO:0000256" key="6">
    <source>
        <dbReference type="ARBA" id="ARBA00022977"/>
    </source>
</evidence>
<keyword evidence="3 10" id="KW-0808">Transferase</keyword>
<dbReference type="GO" id="GO:0016301">
    <property type="term" value="F:kinase activity"/>
    <property type="evidence" value="ECO:0007669"/>
    <property type="project" value="UniProtKB-KW"/>
</dbReference>
<evidence type="ECO:0000256" key="4">
    <source>
        <dbReference type="ARBA" id="ARBA00022723"/>
    </source>
</evidence>
<dbReference type="Proteomes" id="UP000216454">
    <property type="component" value="Unassembled WGS sequence"/>
</dbReference>
<feature type="binding site" evidence="10">
    <location>
        <position position="112"/>
    </location>
    <ligand>
        <name>Mg(2+)</name>
        <dbReference type="ChEBI" id="CHEBI:18420"/>
    </ligand>
</feature>
<feature type="binding site" evidence="10">
    <location>
        <begin position="74"/>
        <end position="78"/>
    </location>
    <ligand>
        <name>4-amino-2-methyl-5-(diphosphooxymethyl)pyrimidine</name>
        <dbReference type="ChEBI" id="CHEBI:57841"/>
    </ligand>
</feature>
<evidence type="ECO:0000256" key="7">
    <source>
        <dbReference type="ARBA" id="ARBA00047334"/>
    </source>
</evidence>
<dbReference type="GO" id="GO:0009228">
    <property type="term" value="P:thiamine biosynthetic process"/>
    <property type="evidence" value="ECO:0007669"/>
    <property type="project" value="UniProtKB-KW"/>
</dbReference>
<evidence type="ECO:0000256" key="1">
    <source>
        <dbReference type="ARBA" id="ARBA00003814"/>
    </source>
</evidence>
<dbReference type="InterPro" id="IPR022998">
    <property type="entry name" value="ThiamineP_synth_TenI"/>
</dbReference>
<dbReference type="SUPFAM" id="SSF51391">
    <property type="entry name" value="Thiamin phosphate synthase"/>
    <property type="match status" value="1"/>
</dbReference>
<comment type="cofactor">
    <cofactor evidence="10">
        <name>Mg(2+)</name>
        <dbReference type="ChEBI" id="CHEBI:18420"/>
    </cofactor>
    <text evidence="10">Binds 1 Mg(2+) ion per subunit.</text>
</comment>
<dbReference type="CDD" id="cd00564">
    <property type="entry name" value="TMP_TenI"/>
    <property type="match status" value="1"/>
</dbReference>
<evidence type="ECO:0000256" key="3">
    <source>
        <dbReference type="ARBA" id="ARBA00022679"/>
    </source>
</evidence>
<evidence type="ECO:0000259" key="14">
    <source>
        <dbReference type="Pfam" id="PF02581"/>
    </source>
</evidence>
<dbReference type="GO" id="GO:0000287">
    <property type="term" value="F:magnesium ion binding"/>
    <property type="evidence" value="ECO:0007669"/>
    <property type="project" value="UniProtKB-UniRule"/>
</dbReference>
<dbReference type="NCBIfam" id="TIGR00693">
    <property type="entry name" value="thiE"/>
    <property type="match status" value="1"/>
</dbReference>
<keyword evidence="5 10" id="KW-0460">Magnesium</keyword>
<feature type="domain" description="Thiamine phosphate synthase/TenI" evidence="14">
    <location>
        <begin position="43"/>
        <end position="238"/>
    </location>
</feature>
<keyword evidence="15" id="KW-0418">Kinase</keyword>
<feature type="binding site" evidence="10">
    <location>
        <begin position="183"/>
        <end position="185"/>
    </location>
    <ligand>
        <name>2-[(2R,5Z)-2-carboxy-4-methylthiazol-5(2H)-ylidene]ethyl phosphate</name>
        <dbReference type="ChEBI" id="CHEBI:62899"/>
    </ligand>
</feature>
<dbReference type="PANTHER" id="PTHR20857">
    <property type="entry name" value="THIAMINE-PHOSPHATE PYROPHOSPHORYLASE"/>
    <property type="match status" value="1"/>
</dbReference>
<dbReference type="AlphaFoldDB" id="A0A261EX44"/>
<evidence type="ECO:0000256" key="5">
    <source>
        <dbReference type="ARBA" id="ARBA00022842"/>
    </source>
</evidence>
<evidence type="ECO:0000256" key="10">
    <source>
        <dbReference type="HAMAP-Rule" id="MF_00097"/>
    </source>
</evidence>
<comment type="catalytic activity">
    <reaction evidence="7 10 11">
        <text>4-methyl-5-(2-phosphooxyethyl)-thiazole + 4-amino-2-methyl-5-(diphosphooxymethyl)pyrimidine + H(+) = thiamine phosphate + diphosphate</text>
        <dbReference type="Rhea" id="RHEA:22328"/>
        <dbReference type="ChEBI" id="CHEBI:15378"/>
        <dbReference type="ChEBI" id="CHEBI:33019"/>
        <dbReference type="ChEBI" id="CHEBI:37575"/>
        <dbReference type="ChEBI" id="CHEBI:57841"/>
        <dbReference type="ChEBI" id="CHEBI:58296"/>
        <dbReference type="EC" id="2.5.1.3"/>
    </reaction>
</comment>
<dbReference type="Pfam" id="PF02581">
    <property type="entry name" value="TMP-TENI"/>
    <property type="match status" value="1"/>
</dbReference>
<organism evidence="15 16">
    <name type="scientific">Pseudoscardovia suis</name>
    <dbReference type="NCBI Taxonomy" id="987063"/>
    <lineage>
        <taxon>Bacteria</taxon>
        <taxon>Bacillati</taxon>
        <taxon>Actinomycetota</taxon>
        <taxon>Actinomycetes</taxon>
        <taxon>Bifidobacteriales</taxon>
        <taxon>Bifidobacteriaceae</taxon>
        <taxon>Pseudoscardovia</taxon>
    </lineage>
</organism>
<keyword evidence="4 10" id="KW-0479">Metal-binding</keyword>
<keyword evidence="6 10" id="KW-0784">Thiamine biosynthesis</keyword>
<comment type="caution">
    <text evidence="15">The sequence shown here is derived from an EMBL/GenBank/DDBJ whole genome shotgun (WGS) entry which is preliminary data.</text>
</comment>
<feature type="compositionally biased region" description="Polar residues" evidence="13">
    <location>
        <begin position="1"/>
        <end position="19"/>
    </location>
</feature>
<evidence type="ECO:0000256" key="13">
    <source>
        <dbReference type="SAM" id="MobiDB-lite"/>
    </source>
</evidence>
<dbReference type="GO" id="GO:0005737">
    <property type="term" value="C:cytoplasm"/>
    <property type="evidence" value="ECO:0007669"/>
    <property type="project" value="TreeGrafter"/>
</dbReference>
<protein>
    <recommendedName>
        <fullName evidence="10">Thiamine-phosphate synthase</fullName>
        <shortName evidence="10">TP synthase</shortName>
        <shortName evidence="10">TPS</shortName>
        <ecNumber evidence="10">2.5.1.3</ecNumber>
    </recommendedName>
    <alternativeName>
        <fullName evidence="10">Thiamine-phosphate pyrophosphorylase</fullName>
        <shortName evidence="10">TMP pyrophosphorylase</shortName>
        <shortName evidence="10">TMP-PPase</shortName>
    </alternativeName>
</protein>
<evidence type="ECO:0000313" key="15">
    <source>
        <dbReference type="EMBL" id="OZG51424.1"/>
    </source>
</evidence>
<dbReference type="EMBL" id="MWWQ01000008">
    <property type="protein sequence ID" value="OZG51424.1"/>
    <property type="molecule type" value="Genomic_DNA"/>
</dbReference>
<dbReference type="InterPro" id="IPR013785">
    <property type="entry name" value="Aldolase_TIM"/>
</dbReference>
<dbReference type="GO" id="GO:0004789">
    <property type="term" value="F:thiamine-phosphate diphosphorylase activity"/>
    <property type="evidence" value="ECO:0007669"/>
    <property type="project" value="UniProtKB-UniRule"/>
</dbReference>
<dbReference type="InterPro" id="IPR036206">
    <property type="entry name" value="ThiamineP_synth_sf"/>
</dbReference>
<evidence type="ECO:0000313" key="16">
    <source>
        <dbReference type="Proteomes" id="UP000216454"/>
    </source>
</evidence>
<evidence type="ECO:0000256" key="12">
    <source>
        <dbReference type="RuleBase" id="RU004253"/>
    </source>
</evidence>
<comment type="similarity">
    <text evidence="10 11">Belongs to the thiamine-phosphate synthase family.</text>
</comment>
<feature type="binding site" evidence="10">
    <location>
        <position position="186"/>
    </location>
    <ligand>
        <name>4-amino-2-methyl-5-(diphosphooxymethyl)pyrimidine</name>
        <dbReference type="ChEBI" id="CHEBI:57841"/>
    </ligand>
</feature>
<keyword evidence="16" id="KW-1185">Reference proteome</keyword>
<feature type="binding site" evidence="10">
    <location>
        <begin position="235"/>
        <end position="236"/>
    </location>
    <ligand>
        <name>2-[(2R,5Z)-2-carboxy-4-methylthiazol-5(2H)-ylidene]ethyl phosphate</name>
        <dbReference type="ChEBI" id="CHEBI:62899"/>
    </ligand>
</feature>
<dbReference type="EC" id="2.5.1.3" evidence="10"/>
<dbReference type="HAMAP" id="MF_00097">
    <property type="entry name" value="TMP_synthase"/>
    <property type="match status" value="1"/>
</dbReference>
<feature type="binding site" evidence="10">
    <location>
        <position position="215"/>
    </location>
    <ligand>
        <name>2-[(2R,5Z)-2-carboxy-4-methylthiazol-5(2H)-ylidene]ethyl phosphate</name>
        <dbReference type="ChEBI" id="CHEBI:62899"/>
    </ligand>
</feature>
<comment type="pathway">
    <text evidence="2 10 12">Cofactor biosynthesis; thiamine diphosphate biosynthesis; thiamine phosphate from 4-amino-2-methyl-5-diphosphomethylpyrimidine and 4-methyl-5-(2-phosphoethyl)-thiazole: step 1/1.</text>
</comment>
<feature type="binding site" evidence="10">
    <location>
        <position position="155"/>
    </location>
    <ligand>
        <name>4-amino-2-methyl-5-(diphosphooxymethyl)pyrimidine</name>
        <dbReference type="ChEBI" id="CHEBI:57841"/>
    </ligand>
</feature>
<dbReference type="PANTHER" id="PTHR20857:SF15">
    <property type="entry name" value="THIAMINE-PHOSPHATE SYNTHASE"/>
    <property type="match status" value="1"/>
</dbReference>
<evidence type="ECO:0000256" key="9">
    <source>
        <dbReference type="ARBA" id="ARBA00047883"/>
    </source>
</evidence>
<feature type="binding site" evidence="10">
    <location>
        <position position="111"/>
    </location>
    <ligand>
        <name>4-amino-2-methyl-5-(diphosphooxymethyl)pyrimidine</name>
        <dbReference type="ChEBI" id="CHEBI:57841"/>
    </ligand>
</feature>
<comment type="catalytic activity">
    <reaction evidence="8 10 11">
        <text>2-(2-carboxy-4-methylthiazol-5-yl)ethyl phosphate + 4-amino-2-methyl-5-(diphosphooxymethyl)pyrimidine + 2 H(+) = thiamine phosphate + CO2 + diphosphate</text>
        <dbReference type="Rhea" id="RHEA:47848"/>
        <dbReference type="ChEBI" id="CHEBI:15378"/>
        <dbReference type="ChEBI" id="CHEBI:16526"/>
        <dbReference type="ChEBI" id="CHEBI:33019"/>
        <dbReference type="ChEBI" id="CHEBI:37575"/>
        <dbReference type="ChEBI" id="CHEBI:57841"/>
        <dbReference type="ChEBI" id="CHEBI:62890"/>
        <dbReference type="EC" id="2.5.1.3"/>
    </reaction>
</comment>
<comment type="catalytic activity">
    <reaction evidence="9 10 11">
        <text>2-[(2R,5Z)-2-carboxy-4-methylthiazol-5(2H)-ylidene]ethyl phosphate + 4-amino-2-methyl-5-(diphosphooxymethyl)pyrimidine + 2 H(+) = thiamine phosphate + CO2 + diphosphate</text>
        <dbReference type="Rhea" id="RHEA:47844"/>
        <dbReference type="ChEBI" id="CHEBI:15378"/>
        <dbReference type="ChEBI" id="CHEBI:16526"/>
        <dbReference type="ChEBI" id="CHEBI:33019"/>
        <dbReference type="ChEBI" id="CHEBI:37575"/>
        <dbReference type="ChEBI" id="CHEBI:57841"/>
        <dbReference type="ChEBI" id="CHEBI:62899"/>
        <dbReference type="EC" id="2.5.1.3"/>
    </reaction>
</comment>